<comment type="caution">
    <text evidence="1">The sequence shown here is derived from an EMBL/GenBank/DDBJ whole genome shotgun (WGS) entry which is preliminary data.</text>
</comment>
<dbReference type="Gene3D" id="3.40.1230.10">
    <property type="entry name" value="MTH938-like"/>
    <property type="match status" value="1"/>
</dbReference>
<dbReference type="Pfam" id="PF04430">
    <property type="entry name" value="DUF498"/>
    <property type="match status" value="1"/>
</dbReference>
<reference evidence="1 2" key="1">
    <citation type="journal article" date="2016" name="Nat. Commun.">
        <title>Thousands of microbial genomes shed light on interconnected biogeochemical processes in an aquifer system.</title>
        <authorList>
            <person name="Anantharaman K."/>
            <person name="Brown C.T."/>
            <person name="Hug L.A."/>
            <person name="Sharon I."/>
            <person name="Castelle C.J."/>
            <person name="Probst A.J."/>
            <person name="Thomas B.C."/>
            <person name="Singh A."/>
            <person name="Wilkins M.J."/>
            <person name="Karaoz U."/>
            <person name="Brodie E.L."/>
            <person name="Williams K.H."/>
            <person name="Hubbard S.S."/>
            <person name="Banfield J.F."/>
        </authorList>
    </citation>
    <scope>NUCLEOTIDE SEQUENCE [LARGE SCALE GENOMIC DNA]</scope>
</reference>
<dbReference type="InterPro" id="IPR007523">
    <property type="entry name" value="NDUFAF3/AAMDC"/>
</dbReference>
<evidence type="ECO:0000313" key="1">
    <source>
        <dbReference type="EMBL" id="OGI40132.1"/>
    </source>
</evidence>
<dbReference type="CDD" id="cd05560">
    <property type="entry name" value="Xcc1710_like"/>
    <property type="match status" value="1"/>
</dbReference>
<dbReference type="SUPFAM" id="SSF64076">
    <property type="entry name" value="MTH938-like"/>
    <property type="match status" value="1"/>
</dbReference>
<organism evidence="1 2">
    <name type="scientific">Candidatus Muproteobacteria bacterium RBG_16_62_13</name>
    <dbReference type="NCBI Taxonomy" id="1817756"/>
    <lineage>
        <taxon>Bacteria</taxon>
        <taxon>Pseudomonadati</taxon>
        <taxon>Pseudomonadota</taxon>
        <taxon>Candidatus Muproteobacteria</taxon>
    </lineage>
</organism>
<evidence type="ECO:0008006" key="3">
    <source>
        <dbReference type="Google" id="ProtNLM"/>
    </source>
</evidence>
<dbReference type="AlphaFoldDB" id="A0A1F6T4S5"/>
<dbReference type="Proteomes" id="UP000178379">
    <property type="component" value="Unassembled WGS sequence"/>
</dbReference>
<dbReference type="InterPro" id="IPR036748">
    <property type="entry name" value="MTH938-like_sf"/>
</dbReference>
<dbReference type="PANTHER" id="PTHR21192">
    <property type="entry name" value="NUCLEAR PROTEIN E3-3"/>
    <property type="match status" value="1"/>
</dbReference>
<name>A0A1F6T4S5_9PROT</name>
<dbReference type="STRING" id="1817756.A2140_07150"/>
<dbReference type="PANTHER" id="PTHR21192:SF2">
    <property type="entry name" value="NADH DEHYDROGENASE [UBIQUINONE] 1 ALPHA SUBCOMPLEX ASSEMBLY FACTOR 3"/>
    <property type="match status" value="1"/>
</dbReference>
<dbReference type="EMBL" id="MFSQ01000064">
    <property type="protein sequence ID" value="OGI40132.1"/>
    <property type="molecule type" value="Genomic_DNA"/>
</dbReference>
<gene>
    <name evidence="1" type="ORF">A2140_07150</name>
</gene>
<proteinExistence type="predicted"/>
<protein>
    <recommendedName>
        <fullName evidence="3">Xcc1710-like domain-containing protein</fullName>
    </recommendedName>
</protein>
<accession>A0A1F6T4S5</accession>
<sequence>MKIQMDDTGGRYAISAYEPGRITVNQTVYTRSLIVSPQRLIADWTPRLLSALASEHLAELLALAPEVVLIGTGRTLRFPHPSVLAGLVSAGIGHEIMDTGAACRTYNVLMGEGRRVAAGLLIEAD</sequence>
<evidence type="ECO:0000313" key="2">
    <source>
        <dbReference type="Proteomes" id="UP000178379"/>
    </source>
</evidence>